<dbReference type="PATRIC" id="fig|1123269.5.peg.886"/>
<dbReference type="KEGG" id="ssan:NX02_04560"/>
<dbReference type="AlphaFoldDB" id="W0AAG7"/>
<dbReference type="SUPFAM" id="SSF75620">
    <property type="entry name" value="Release factor"/>
    <property type="match status" value="1"/>
</dbReference>
<name>W0AAG7_9SPHN</name>
<dbReference type="RefSeq" id="WP_025290955.1">
    <property type="nucleotide sequence ID" value="NZ_CP006644.1"/>
</dbReference>
<reference evidence="1 2" key="1">
    <citation type="submission" date="2013-07" db="EMBL/GenBank/DDBJ databases">
        <title>Completed genome of Sphingomonas sanxanigenens NX02.</title>
        <authorList>
            <person name="Ma T."/>
            <person name="Huang H."/>
            <person name="Wu M."/>
            <person name="Li X."/>
            <person name="Li G."/>
        </authorList>
    </citation>
    <scope>NUCLEOTIDE SEQUENCE [LARGE SCALE GENOMIC DNA]</scope>
    <source>
        <strain evidence="1 2">NX02</strain>
    </source>
</reference>
<protein>
    <submittedName>
        <fullName evidence="1">Uncharacterized protein</fullName>
    </submittedName>
</protein>
<sequence>MDEAELLAGCTIEIWPPRQTGGQVVGPGPQGVKITHPSGLTAICEYGRSQHVNKMIATDMLLAAVTHPRFR</sequence>
<evidence type="ECO:0000313" key="2">
    <source>
        <dbReference type="Proteomes" id="UP000018851"/>
    </source>
</evidence>
<dbReference type="EMBL" id="CP006644">
    <property type="protein sequence ID" value="AHE52655.1"/>
    <property type="molecule type" value="Genomic_DNA"/>
</dbReference>
<dbReference type="Proteomes" id="UP000018851">
    <property type="component" value="Chromosome"/>
</dbReference>
<dbReference type="STRING" id="1123269.NX02_04560"/>
<gene>
    <name evidence="1" type="ORF">NX02_04560</name>
</gene>
<proteinExistence type="predicted"/>
<dbReference type="InterPro" id="IPR045853">
    <property type="entry name" value="Pep_chain_release_fac_I_sf"/>
</dbReference>
<dbReference type="HOGENOM" id="CLU_2737978_0_0_5"/>
<dbReference type="OrthoDB" id="8452281at2"/>
<dbReference type="Gene3D" id="3.30.160.20">
    <property type="match status" value="1"/>
</dbReference>
<organism evidence="1 2">
    <name type="scientific">Sphingomonas sanxanigenens DSM 19645 = NX02</name>
    <dbReference type="NCBI Taxonomy" id="1123269"/>
    <lineage>
        <taxon>Bacteria</taxon>
        <taxon>Pseudomonadati</taxon>
        <taxon>Pseudomonadota</taxon>
        <taxon>Alphaproteobacteria</taxon>
        <taxon>Sphingomonadales</taxon>
        <taxon>Sphingomonadaceae</taxon>
        <taxon>Sphingomonas</taxon>
    </lineage>
</organism>
<accession>W0AAG7</accession>
<keyword evidence="2" id="KW-1185">Reference proteome</keyword>
<evidence type="ECO:0000313" key="1">
    <source>
        <dbReference type="EMBL" id="AHE52655.1"/>
    </source>
</evidence>